<organism evidence="2 3">
    <name type="scientific">Truncatella angustata</name>
    <dbReference type="NCBI Taxonomy" id="152316"/>
    <lineage>
        <taxon>Eukaryota</taxon>
        <taxon>Fungi</taxon>
        <taxon>Dikarya</taxon>
        <taxon>Ascomycota</taxon>
        <taxon>Pezizomycotina</taxon>
        <taxon>Sordariomycetes</taxon>
        <taxon>Xylariomycetidae</taxon>
        <taxon>Amphisphaeriales</taxon>
        <taxon>Sporocadaceae</taxon>
        <taxon>Truncatella</taxon>
    </lineage>
</organism>
<feature type="transmembrane region" description="Helical" evidence="1">
    <location>
        <begin position="80"/>
        <end position="98"/>
    </location>
</feature>
<keyword evidence="1" id="KW-0472">Membrane</keyword>
<keyword evidence="1" id="KW-1133">Transmembrane helix</keyword>
<keyword evidence="1" id="KW-0812">Transmembrane</keyword>
<dbReference type="Proteomes" id="UP000758603">
    <property type="component" value="Unassembled WGS sequence"/>
</dbReference>
<sequence length="134" mass="14979">MHIHQPSMSNVRRCLSIRRTSTLYSPLERHAIPEVFQVPQSASRHGTFIFVLFIISCLFSLLKSAVDQDFSCKRGGGDGVVLPAGYGLFYCGMFLRLYQLMWTEALGLLLSLVRFSDGVSICYGGFIVNTPFCT</sequence>
<dbReference type="RefSeq" id="XP_045952689.1">
    <property type="nucleotide sequence ID" value="XM_046104071.1"/>
</dbReference>
<gene>
    <name evidence="2" type="ORF">BKA67DRAFT_583453</name>
</gene>
<reference evidence="2" key="1">
    <citation type="journal article" date="2021" name="Nat. Commun.">
        <title>Genetic determinants of endophytism in the Arabidopsis root mycobiome.</title>
        <authorList>
            <person name="Mesny F."/>
            <person name="Miyauchi S."/>
            <person name="Thiergart T."/>
            <person name="Pickel B."/>
            <person name="Atanasova L."/>
            <person name="Karlsson M."/>
            <person name="Huettel B."/>
            <person name="Barry K.W."/>
            <person name="Haridas S."/>
            <person name="Chen C."/>
            <person name="Bauer D."/>
            <person name="Andreopoulos W."/>
            <person name="Pangilinan J."/>
            <person name="LaButti K."/>
            <person name="Riley R."/>
            <person name="Lipzen A."/>
            <person name="Clum A."/>
            <person name="Drula E."/>
            <person name="Henrissat B."/>
            <person name="Kohler A."/>
            <person name="Grigoriev I.V."/>
            <person name="Martin F.M."/>
            <person name="Hacquard S."/>
        </authorList>
    </citation>
    <scope>NUCLEOTIDE SEQUENCE</scope>
    <source>
        <strain evidence="2">MPI-SDFR-AT-0073</strain>
    </source>
</reference>
<protein>
    <recommendedName>
        <fullName evidence="4">Transmembrane protein</fullName>
    </recommendedName>
</protein>
<dbReference type="AlphaFoldDB" id="A0A9P8UCG1"/>
<evidence type="ECO:0000313" key="3">
    <source>
        <dbReference type="Proteomes" id="UP000758603"/>
    </source>
</evidence>
<accession>A0A9P8UCG1</accession>
<feature type="transmembrane region" description="Helical" evidence="1">
    <location>
        <begin position="105"/>
        <end position="128"/>
    </location>
</feature>
<keyword evidence="3" id="KW-1185">Reference proteome</keyword>
<dbReference type="GeneID" id="70132962"/>
<proteinExistence type="predicted"/>
<feature type="transmembrane region" description="Helical" evidence="1">
    <location>
        <begin position="47"/>
        <end position="65"/>
    </location>
</feature>
<comment type="caution">
    <text evidence="2">The sequence shown here is derived from an EMBL/GenBank/DDBJ whole genome shotgun (WGS) entry which is preliminary data.</text>
</comment>
<evidence type="ECO:0000313" key="2">
    <source>
        <dbReference type="EMBL" id="KAH6646175.1"/>
    </source>
</evidence>
<name>A0A9P8UCG1_9PEZI</name>
<evidence type="ECO:0008006" key="4">
    <source>
        <dbReference type="Google" id="ProtNLM"/>
    </source>
</evidence>
<evidence type="ECO:0000256" key="1">
    <source>
        <dbReference type="SAM" id="Phobius"/>
    </source>
</evidence>
<dbReference type="EMBL" id="JAGPXC010000010">
    <property type="protein sequence ID" value="KAH6646175.1"/>
    <property type="molecule type" value="Genomic_DNA"/>
</dbReference>